<comment type="caution">
    <text evidence="10">The sequence shown here is derived from an EMBL/GenBank/DDBJ whole genome shotgun (WGS) entry which is preliminary data.</text>
</comment>
<dbReference type="InterPro" id="IPR050534">
    <property type="entry name" value="Coronavir_polyprotein_1ab"/>
</dbReference>
<feature type="domain" description="DNA2/NAM7 helicase-like C-terminal" evidence="8">
    <location>
        <begin position="1109"/>
        <end position="1294"/>
    </location>
</feature>
<dbReference type="SUPFAM" id="SSF52540">
    <property type="entry name" value="P-loop containing nucleoside triphosphate hydrolases"/>
    <property type="match status" value="2"/>
</dbReference>
<name>A0ABV9S3P8_9PSEU</name>
<reference evidence="11" key="1">
    <citation type="journal article" date="2019" name="Int. J. Syst. Evol. Microbiol.">
        <title>The Global Catalogue of Microorganisms (GCM) 10K type strain sequencing project: providing services to taxonomists for standard genome sequencing and annotation.</title>
        <authorList>
            <consortium name="The Broad Institute Genomics Platform"/>
            <consortium name="The Broad Institute Genome Sequencing Center for Infectious Disease"/>
            <person name="Wu L."/>
            <person name="Ma J."/>
        </authorList>
    </citation>
    <scope>NUCLEOTIDE SEQUENCE [LARGE SCALE GENOMIC DNA]</scope>
    <source>
        <strain evidence="11">ZS-22-S1</strain>
    </source>
</reference>
<comment type="similarity">
    <text evidence="1">Belongs to the DNA2/NAM7 helicase family.</text>
</comment>
<dbReference type="PANTHER" id="PTHR43788:SF8">
    <property type="entry name" value="DNA-BINDING PROTEIN SMUBP-2"/>
    <property type="match status" value="1"/>
</dbReference>
<keyword evidence="11" id="KW-1185">Reference proteome</keyword>
<evidence type="ECO:0000256" key="3">
    <source>
        <dbReference type="ARBA" id="ARBA00022801"/>
    </source>
</evidence>
<organism evidence="10 11">
    <name type="scientific">Actinophytocola glycyrrhizae</name>
    <dbReference type="NCBI Taxonomy" id="2044873"/>
    <lineage>
        <taxon>Bacteria</taxon>
        <taxon>Bacillati</taxon>
        <taxon>Actinomycetota</taxon>
        <taxon>Actinomycetes</taxon>
        <taxon>Pseudonocardiales</taxon>
        <taxon>Pseudonocardiaceae</taxon>
    </lineage>
</organism>
<evidence type="ECO:0000259" key="7">
    <source>
        <dbReference type="Pfam" id="PF13086"/>
    </source>
</evidence>
<keyword evidence="6" id="KW-0175">Coiled coil</keyword>
<dbReference type="Pfam" id="PF13087">
    <property type="entry name" value="AAA_12"/>
    <property type="match status" value="1"/>
</dbReference>
<evidence type="ECO:0000256" key="6">
    <source>
        <dbReference type="SAM" id="Coils"/>
    </source>
</evidence>
<dbReference type="SUPFAM" id="SSF52980">
    <property type="entry name" value="Restriction endonuclease-like"/>
    <property type="match status" value="1"/>
</dbReference>
<evidence type="ECO:0000313" key="10">
    <source>
        <dbReference type="EMBL" id="MFC4855554.1"/>
    </source>
</evidence>
<evidence type="ECO:0000313" key="11">
    <source>
        <dbReference type="Proteomes" id="UP001595859"/>
    </source>
</evidence>
<dbReference type="InterPro" id="IPR041677">
    <property type="entry name" value="DNA2/NAM7_AAA_11"/>
</dbReference>
<dbReference type="InterPro" id="IPR041679">
    <property type="entry name" value="DNA2/NAM7-like_C"/>
</dbReference>
<sequence length="1462" mass="159489">MSQATGGDADPLVGRAVRLFEFLGRTQQLRNQPPRTVDGYRSVLWLADLPDHPAVSSAHRGDPDPDADILTVERVVRHEPPAPDGLVDWLTADWRDPATTPQLTDDAPAELTERYVSWLVDWQAWAARERADRPVRAGYAQLFAAYVAAAGNPEELELVLGVGCLAWAGPGARRHLVTAPVGIRFDDDSGRLTVHRVESVAAADVELDMLDPGLVPNPRHVGEIRALASDLKTHPLHRKETAVLVRRLVHALDPDGEYRDDDAAPVPAQNAVAAYAPAVILRRRSQQGLVEIFSTIVAQLGEDGVVPDGLAPLVDPDHRPRPHAGDPPEGALVEVDGHPFLPLPVNDTQLRIVRQVDTQAQTLVQGPPGTGKTHTAAALLSHLLAQGKRVLVTAHTDRALREVRDKLPAGIKPLSVAVVGSSREDMSDLKVAVERIAAAATDHDDDVAADTVRRCLAHVERLGLRRAELHDQLVEARRDEVREHDHAGYRGTLAAIALQLRRQEPAFGWLRDHTDVAPDSTPPLATGEIVEWHGLLTDPALLADETEAAGRLVELGTAPAPQVFTEFVDTERAAAQTEARHAELKQHPAFEAVRGIEPGARAQLRRRLSELADEADDLARRRESWMREALADIQTGRARLWHSRAEQIGQLVAQASGLVSQLGPLTEVEVSGSPAMLVPAAKQLHAHLAGGSLRTGPSGLPKIGALTPKPVKQAQQLFEQVLVDGLPPTSAAQVGAFILWAEATRVLAALDRSWPGGVPLLPTDPLNERVRWHGTELDQLHRVLRLGEALDAEQHRFAEAGLPRPDWTDLDSVRRYANLVDVAAAVDAHATATLPLRRLAAAVAAVAGRADAAPCVAALLAAVRERDPAAYATAYQRLSRLVTVRAMLARRDELGSLVPPGLRAAVTADPALWGEKLATFGAAWSWAAAGAWVAARGAADVNAVQAEIALTEERIRREVESLAATRAWRHAVSPDRLTGQARANLEHYAYLVRRLGKGTGKYAAQRRAEVRTAMDRCRSAVPVWIMPVYRIAEQLQIRRDMFDVVIVDEASQAGLEATFLQYLAPRMVVIGDDKQVSPTAVGVDQQQLRDLAGQYLADDPYRSAWQDPQRSLFDEAKMRYRGLLTLTEHRRCVPEIIGFSNRVAYEPDGIRLVPVRQYGADRLPPIRAVDVGGTVAGSTNKVNAAEVEAVVEQLEKCLADPRYDSRTFGVISLLGAAQAKAIERRLLDRIPPEDWAARRLQCGDSADFQGAERDVMFLSMVAGAADRLMPLTREMYVQRYNVAASRARDQMWVFHSVPLSALGNPEDMRFQLLDHCYGVLAAQGDAGTLTAPVPADVRVEPFDSLFEQRVANRLVTLGYGVIPAHLAERLRLDLVVVGAQSRLAVLCEGDTWQGAPAYERDLATQRDLERCGWHLHRIRESAFYADEPGAMAALLSRLRALDILPAPKGDPGLYPERAVLPG</sequence>
<protein>
    <submittedName>
        <fullName evidence="10">AAA domain-containing protein</fullName>
    </submittedName>
</protein>
<dbReference type="InterPro" id="IPR027417">
    <property type="entry name" value="P-loop_NTPase"/>
</dbReference>
<keyword evidence="4" id="KW-0347">Helicase</keyword>
<keyword evidence="3" id="KW-0378">Hydrolase</keyword>
<feature type="coiled-coil region" evidence="6">
    <location>
        <begin position="601"/>
        <end position="628"/>
    </location>
</feature>
<evidence type="ECO:0000259" key="9">
    <source>
        <dbReference type="Pfam" id="PF18741"/>
    </source>
</evidence>
<dbReference type="Gene3D" id="3.40.960.10">
    <property type="entry name" value="VSR Endonuclease"/>
    <property type="match status" value="1"/>
</dbReference>
<dbReference type="Pfam" id="PF13086">
    <property type="entry name" value="AAA_11"/>
    <property type="match status" value="1"/>
</dbReference>
<feature type="domain" description="DNA2/NAM7 helicase helicase" evidence="7">
    <location>
        <begin position="345"/>
        <end position="452"/>
    </location>
</feature>
<dbReference type="Gene3D" id="3.40.50.300">
    <property type="entry name" value="P-loop containing nucleotide triphosphate hydrolases"/>
    <property type="match status" value="3"/>
</dbReference>
<dbReference type="Pfam" id="PF18741">
    <property type="entry name" value="MTES_1575"/>
    <property type="match status" value="1"/>
</dbReference>
<dbReference type="InterPro" id="IPR047187">
    <property type="entry name" value="SF1_C_Upf1"/>
</dbReference>
<evidence type="ECO:0000256" key="4">
    <source>
        <dbReference type="ARBA" id="ARBA00022806"/>
    </source>
</evidence>
<dbReference type="CDD" id="cd18808">
    <property type="entry name" value="SF1_C_Upf1"/>
    <property type="match status" value="1"/>
</dbReference>
<dbReference type="Proteomes" id="UP001595859">
    <property type="component" value="Unassembled WGS sequence"/>
</dbReference>
<accession>A0ABV9S3P8</accession>
<dbReference type="RefSeq" id="WP_378057515.1">
    <property type="nucleotide sequence ID" value="NZ_JBHSIS010000008.1"/>
</dbReference>
<dbReference type="EMBL" id="JBHSIS010000008">
    <property type="protein sequence ID" value="MFC4855554.1"/>
    <property type="molecule type" value="Genomic_DNA"/>
</dbReference>
<gene>
    <name evidence="10" type="ORF">ACFPCV_18755</name>
</gene>
<evidence type="ECO:0000259" key="8">
    <source>
        <dbReference type="Pfam" id="PF13087"/>
    </source>
</evidence>
<evidence type="ECO:0000256" key="1">
    <source>
        <dbReference type="ARBA" id="ARBA00007913"/>
    </source>
</evidence>
<dbReference type="InterPro" id="IPR049468">
    <property type="entry name" value="Restrct_endonuc-II-like_dom"/>
</dbReference>
<evidence type="ECO:0000256" key="2">
    <source>
        <dbReference type="ARBA" id="ARBA00022741"/>
    </source>
</evidence>
<keyword evidence="5" id="KW-0067">ATP-binding</keyword>
<feature type="domain" description="Restriction endonuclease type II-like" evidence="9">
    <location>
        <begin position="1346"/>
        <end position="1438"/>
    </location>
</feature>
<dbReference type="InterPro" id="IPR011335">
    <property type="entry name" value="Restrct_endonuc-II-like"/>
</dbReference>
<dbReference type="PANTHER" id="PTHR43788">
    <property type="entry name" value="DNA2/NAM7 HELICASE FAMILY MEMBER"/>
    <property type="match status" value="1"/>
</dbReference>
<keyword evidence="2" id="KW-0547">Nucleotide-binding</keyword>
<evidence type="ECO:0000256" key="5">
    <source>
        <dbReference type="ARBA" id="ARBA00022840"/>
    </source>
</evidence>
<proteinExistence type="inferred from homology"/>